<feature type="region of interest" description="Disordered" evidence="1">
    <location>
        <begin position="426"/>
        <end position="445"/>
    </location>
</feature>
<evidence type="ECO:0000313" key="4">
    <source>
        <dbReference type="EMBL" id="GGO69727.1"/>
    </source>
</evidence>
<feature type="chain" id="PRO_5037207075" description="Fibronectin type-III domain-containing protein" evidence="3">
    <location>
        <begin position="27"/>
        <end position="472"/>
    </location>
</feature>
<feature type="compositionally biased region" description="Basic and acidic residues" evidence="1">
    <location>
        <begin position="275"/>
        <end position="287"/>
    </location>
</feature>
<reference evidence="4" key="2">
    <citation type="submission" date="2020-09" db="EMBL/GenBank/DDBJ databases">
        <authorList>
            <person name="Sun Q."/>
            <person name="Zhou Y."/>
        </authorList>
    </citation>
    <scope>NUCLEOTIDE SEQUENCE</scope>
    <source>
        <strain evidence="4">CGMCC 4.7368</strain>
    </source>
</reference>
<feature type="compositionally biased region" description="Polar residues" evidence="1">
    <location>
        <begin position="297"/>
        <end position="306"/>
    </location>
</feature>
<dbReference type="Proteomes" id="UP000646523">
    <property type="component" value="Unassembled WGS sequence"/>
</dbReference>
<keyword evidence="2" id="KW-0472">Membrane</keyword>
<proteinExistence type="predicted"/>
<keyword evidence="2" id="KW-1133">Transmembrane helix</keyword>
<dbReference type="RefSeq" id="WP_225262854.1">
    <property type="nucleotide sequence ID" value="NZ_JAIWLU010000006.1"/>
</dbReference>
<keyword evidence="5" id="KW-1185">Reference proteome</keyword>
<accession>A0A917YZ46</accession>
<feature type="region of interest" description="Disordered" evidence="1">
    <location>
        <begin position="231"/>
        <end position="314"/>
    </location>
</feature>
<gene>
    <name evidence="4" type="ORF">GCM10012289_31510</name>
</gene>
<evidence type="ECO:0000313" key="5">
    <source>
        <dbReference type="Proteomes" id="UP000646523"/>
    </source>
</evidence>
<organism evidence="4 5">
    <name type="scientific">Nonomuraea cavernae</name>
    <dbReference type="NCBI Taxonomy" id="2045107"/>
    <lineage>
        <taxon>Bacteria</taxon>
        <taxon>Bacillati</taxon>
        <taxon>Actinomycetota</taxon>
        <taxon>Actinomycetes</taxon>
        <taxon>Streptosporangiales</taxon>
        <taxon>Streptosporangiaceae</taxon>
        <taxon>Nonomuraea</taxon>
    </lineage>
</organism>
<evidence type="ECO:0000256" key="2">
    <source>
        <dbReference type="SAM" id="Phobius"/>
    </source>
</evidence>
<feature type="signal peptide" evidence="3">
    <location>
        <begin position="1"/>
        <end position="26"/>
    </location>
</feature>
<feature type="transmembrane region" description="Helical" evidence="2">
    <location>
        <begin position="339"/>
        <end position="360"/>
    </location>
</feature>
<sequence length="472" mass="47989">MTVVGRVVAAAVVVAGATVFGGSAQAAVVTGHAGAAGQITSPADGQVVSSGSVLVSARTGVIQLKMGLYVEGTSTGRQQVASGGANQTISGTFDADSAPNGTFSVILKGEITGRTYATSTFKLRRPAAAPSNVDAALQGTKKIQVTWTKGTEPDLQSYEVSTSQSGVVGRMPADSACSGSSCRAVLAVPAKAVGHRVGFTVKAFRSDGDGGVVGSGSSGAAYVMVPASKAVQPVKSARPKSEDTTRGSEALPTLPAKKQEKVVATPTRKQTAPASDDKLPAMPDADRQGNLPIPTAETDTGSSDSLTPEGVKPDTEAAPIATHVTAQSAESPLGALGQYGLYIAGGIVLLLAAAHIGAWARRRALAAETAAGPSIVADAPSGDGPARMRGDSIRPTATTARRPAVVLAIAKSSDPLAPRAVHTEDRWDDYLPPSPRSMEDSGFWERPTGKAIELWDADRGGQPLRGYQGGES</sequence>
<evidence type="ECO:0000256" key="3">
    <source>
        <dbReference type="SAM" id="SignalP"/>
    </source>
</evidence>
<protein>
    <recommendedName>
        <fullName evidence="6">Fibronectin type-III domain-containing protein</fullName>
    </recommendedName>
</protein>
<name>A0A917YZ46_9ACTN</name>
<evidence type="ECO:0008006" key="6">
    <source>
        <dbReference type="Google" id="ProtNLM"/>
    </source>
</evidence>
<keyword evidence="3" id="KW-0732">Signal</keyword>
<dbReference type="EMBL" id="BMNH01000008">
    <property type="protein sequence ID" value="GGO69727.1"/>
    <property type="molecule type" value="Genomic_DNA"/>
</dbReference>
<comment type="caution">
    <text evidence="4">The sequence shown here is derived from an EMBL/GenBank/DDBJ whole genome shotgun (WGS) entry which is preliminary data.</text>
</comment>
<evidence type="ECO:0000256" key="1">
    <source>
        <dbReference type="SAM" id="MobiDB-lite"/>
    </source>
</evidence>
<keyword evidence="2" id="KW-0812">Transmembrane</keyword>
<dbReference type="AlphaFoldDB" id="A0A917YZ46"/>
<reference evidence="4" key="1">
    <citation type="journal article" date="2014" name="Int. J. Syst. Evol. Microbiol.">
        <title>Complete genome sequence of Corynebacterium casei LMG S-19264T (=DSM 44701T), isolated from a smear-ripened cheese.</title>
        <authorList>
            <consortium name="US DOE Joint Genome Institute (JGI-PGF)"/>
            <person name="Walter F."/>
            <person name="Albersmeier A."/>
            <person name="Kalinowski J."/>
            <person name="Ruckert C."/>
        </authorList>
    </citation>
    <scope>NUCLEOTIDE SEQUENCE</scope>
    <source>
        <strain evidence="4">CGMCC 4.7368</strain>
    </source>
</reference>